<evidence type="ECO:0000256" key="8">
    <source>
        <dbReference type="SAM" id="Phobius"/>
    </source>
</evidence>
<keyword evidence="8" id="KW-0812">Transmembrane</keyword>
<dbReference type="GO" id="GO:0005506">
    <property type="term" value="F:iron ion binding"/>
    <property type="evidence" value="ECO:0007669"/>
    <property type="project" value="InterPro"/>
</dbReference>
<keyword evidence="5 6" id="KW-0349">Heme</keyword>
<dbReference type="GO" id="GO:0016705">
    <property type="term" value="F:oxidoreductase activity, acting on paired donors, with incorporation or reduction of molecular oxygen"/>
    <property type="evidence" value="ECO:0007669"/>
    <property type="project" value="InterPro"/>
</dbReference>
<dbReference type="Proteomes" id="UP000646827">
    <property type="component" value="Unassembled WGS sequence"/>
</dbReference>
<keyword evidence="4 5" id="KW-0408">Iron</keyword>
<feature type="transmembrane region" description="Helical" evidence="8">
    <location>
        <begin position="12"/>
        <end position="30"/>
    </location>
</feature>
<gene>
    <name evidence="9" type="ORF">INT45_001845</name>
</gene>
<name>A0A8H7RW32_9FUNG</name>
<feature type="region of interest" description="Disordered" evidence="7">
    <location>
        <begin position="515"/>
        <end position="547"/>
    </location>
</feature>
<accession>A0A8H7RW32</accession>
<proteinExistence type="inferred from homology"/>
<keyword evidence="6" id="KW-0503">Monooxygenase</keyword>
<evidence type="ECO:0000256" key="4">
    <source>
        <dbReference type="ARBA" id="ARBA00023004"/>
    </source>
</evidence>
<keyword evidence="6" id="KW-0560">Oxidoreductase</keyword>
<dbReference type="GO" id="GO:0004497">
    <property type="term" value="F:monooxygenase activity"/>
    <property type="evidence" value="ECO:0007669"/>
    <property type="project" value="UniProtKB-KW"/>
</dbReference>
<reference evidence="9 10" key="1">
    <citation type="submission" date="2020-12" db="EMBL/GenBank/DDBJ databases">
        <title>Metabolic potential, ecology and presence of endohyphal bacteria is reflected in genomic diversity of Mucoromycotina.</title>
        <authorList>
            <person name="Muszewska A."/>
            <person name="Okrasinska A."/>
            <person name="Steczkiewicz K."/>
            <person name="Drgas O."/>
            <person name="Orlowska M."/>
            <person name="Perlinska-Lenart U."/>
            <person name="Aleksandrzak-Piekarczyk T."/>
            <person name="Szatraj K."/>
            <person name="Zielenkiewicz U."/>
            <person name="Pilsyk S."/>
            <person name="Malc E."/>
            <person name="Mieczkowski P."/>
            <person name="Kruszewska J.S."/>
            <person name="Biernat P."/>
            <person name="Pawlowska J."/>
        </authorList>
    </citation>
    <scope>NUCLEOTIDE SEQUENCE [LARGE SCALE GENOMIC DNA]</scope>
    <source>
        <strain evidence="9 10">CBS 142.35</strain>
    </source>
</reference>
<feature type="binding site" description="axial binding residue" evidence="5">
    <location>
        <position position="460"/>
    </location>
    <ligand>
        <name>heme</name>
        <dbReference type="ChEBI" id="CHEBI:30413"/>
    </ligand>
    <ligandPart>
        <name>Fe</name>
        <dbReference type="ChEBI" id="CHEBI:18248"/>
    </ligandPart>
</feature>
<organism evidence="9 10">
    <name type="scientific">Circinella minor</name>
    <dbReference type="NCBI Taxonomy" id="1195481"/>
    <lineage>
        <taxon>Eukaryota</taxon>
        <taxon>Fungi</taxon>
        <taxon>Fungi incertae sedis</taxon>
        <taxon>Mucoromycota</taxon>
        <taxon>Mucoromycotina</taxon>
        <taxon>Mucoromycetes</taxon>
        <taxon>Mucorales</taxon>
        <taxon>Lichtheimiaceae</taxon>
        <taxon>Circinella</taxon>
    </lineage>
</organism>
<dbReference type="PANTHER" id="PTHR46206:SF7">
    <property type="entry name" value="P450, PUTATIVE (EUROFUNG)-RELATED"/>
    <property type="match status" value="1"/>
</dbReference>
<evidence type="ECO:0000313" key="10">
    <source>
        <dbReference type="Proteomes" id="UP000646827"/>
    </source>
</evidence>
<comment type="cofactor">
    <cofactor evidence="1 5">
        <name>heme</name>
        <dbReference type="ChEBI" id="CHEBI:30413"/>
    </cofactor>
</comment>
<dbReference type="SUPFAM" id="SSF48264">
    <property type="entry name" value="Cytochrome P450"/>
    <property type="match status" value="1"/>
</dbReference>
<evidence type="ECO:0000256" key="3">
    <source>
        <dbReference type="ARBA" id="ARBA00022723"/>
    </source>
</evidence>
<keyword evidence="8" id="KW-1133">Transmembrane helix</keyword>
<evidence type="ECO:0000256" key="1">
    <source>
        <dbReference type="ARBA" id="ARBA00001971"/>
    </source>
</evidence>
<dbReference type="PRINTS" id="PR00465">
    <property type="entry name" value="EP450IV"/>
</dbReference>
<protein>
    <recommendedName>
        <fullName evidence="11">Cytochrome P450</fullName>
    </recommendedName>
</protein>
<dbReference type="PROSITE" id="PS00086">
    <property type="entry name" value="CYTOCHROME_P450"/>
    <property type="match status" value="1"/>
</dbReference>
<evidence type="ECO:0008006" key="11">
    <source>
        <dbReference type="Google" id="ProtNLM"/>
    </source>
</evidence>
<dbReference type="InterPro" id="IPR001128">
    <property type="entry name" value="Cyt_P450"/>
</dbReference>
<dbReference type="InterPro" id="IPR002403">
    <property type="entry name" value="Cyt_P450_E_grp-IV"/>
</dbReference>
<feature type="compositionally biased region" description="Basic and acidic residues" evidence="7">
    <location>
        <begin position="538"/>
        <end position="547"/>
    </location>
</feature>
<dbReference type="PANTHER" id="PTHR46206">
    <property type="entry name" value="CYTOCHROME P450"/>
    <property type="match status" value="1"/>
</dbReference>
<evidence type="ECO:0000256" key="7">
    <source>
        <dbReference type="SAM" id="MobiDB-lite"/>
    </source>
</evidence>
<dbReference type="InterPro" id="IPR017972">
    <property type="entry name" value="Cyt_P450_CS"/>
</dbReference>
<sequence length="547" mass="63109">MAITTQQQQQKMGLITVATVITAYTFYRQLIKLSAMNDGTPVVPYSDSWKGSTIEFREDPVTFTKKWTEKLGLVYRIHLYGRIHTVASGKYAREVFMSDDFDFVVGTRKTFDMFGMAGIINHHQLVEETRKAIVQHVNPQLKYYTPRVVENLTIGLQDILGDLTEPKEVSNIFPLIQRMVARGSATVFVGEKLCQNDQIVSIMQNITTDIGKMHPRYHQSWLIKFPWMMKLYFKSIGMFSAEVKHQRKVILDAITPEIEMRQANARNNPNWERPKDVLQELIEINGPSYNNNNQKEFYTAMLDQLLVLIFASVHTTSENGTIVISRLLQHPEVIDELLEEQDQVLRKAGLDPNQGNSVDLFTFEIIKNMPKLDSVCRESLRLRSQFYELAHTNIRNHNVVLSNGTVVPPDGDVLINVWHAHNMGEDDLTQFKPFRFVNSRYPATKVSDQFLVFGEGKHSCPGRWFAIQEIKTIVSMLIRDYKLSAPEDIIFPIAGERLPHGKWIQSFDRYNMTSSTTTTTTNAYKEQEQQQQQQQEQEQERQPLLRS</sequence>
<dbReference type="OrthoDB" id="1844152at2759"/>
<dbReference type="InterPro" id="IPR036396">
    <property type="entry name" value="Cyt_P450_sf"/>
</dbReference>
<dbReference type="Gene3D" id="1.10.630.10">
    <property type="entry name" value="Cytochrome P450"/>
    <property type="match status" value="1"/>
</dbReference>
<comment type="caution">
    <text evidence="9">The sequence shown here is derived from an EMBL/GenBank/DDBJ whole genome shotgun (WGS) entry which is preliminary data.</text>
</comment>
<dbReference type="Pfam" id="PF00067">
    <property type="entry name" value="p450"/>
    <property type="match status" value="1"/>
</dbReference>
<evidence type="ECO:0000256" key="6">
    <source>
        <dbReference type="RuleBase" id="RU000461"/>
    </source>
</evidence>
<keyword evidence="3 5" id="KW-0479">Metal-binding</keyword>
<evidence type="ECO:0000256" key="2">
    <source>
        <dbReference type="ARBA" id="ARBA00010617"/>
    </source>
</evidence>
<dbReference type="AlphaFoldDB" id="A0A8H7RW32"/>
<evidence type="ECO:0000313" key="9">
    <source>
        <dbReference type="EMBL" id="KAG2216916.1"/>
    </source>
</evidence>
<dbReference type="CDD" id="cd11041">
    <property type="entry name" value="CYP503A1-like"/>
    <property type="match status" value="1"/>
</dbReference>
<dbReference type="GO" id="GO:0020037">
    <property type="term" value="F:heme binding"/>
    <property type="evidence" value="ECO:0007669"/>
    <property type="project" value="InterPro"/>
</dbReference>
<dbReference type="EMBL" id="JAEPRB010000346">
    <property type="protein sequence ID" value="KAG2216916.1"/>
    <property type="molecule type" value="Genomic_DNA"/>
</dbReference>
<keyword evidence="10" id="KW-1185">Reference proteome</keyword>
<keyword evidence="8" id="KW-0472">Membrane</keyword>
<comment type="similarity">
    <text evidence="2 6">Belongs to the cytochrome P450 family.</text>
</comment>
<evidence type="ECO:0000256" key="5">
    <source>
        <dbReference type="PIRSR" id="PIRSR602403-1"/>
    </source>
</evidence>